<reference evidence="9" key="1">
    <citation type="submission" date="2022-06" db="EMBL/GenBank/DDBJ databases">
        <title>Helicobacter colisuis sp. nov.</title>
        <authorList>
            <person name="Papic B."/>
            <person name="Gruntar I."/>
        </authorList>
    </citation>
    <scope>NUCLEOTIDE SEQUENCE</scope>
    <source>
        <strain evidence="9">11154-15</strain>
    </source>
</reference>
<dbReference type="InterPro" id="IPR019772">
    <property type="entry name" value="Ferrochelatase_AS"/>
</dbReference>
<feature type="binding site" evidence="7">
    <location>
        <position position="273"/>
    </location>
    <ligand>
        <name>Fe(2+)</name>
        <dbReference type="ChEBI" id="CHEBI:29033"/>
    </ligand>
</feature>
<dbReference type="GO" id="GO:0016829">
    <property type="term" value="F:lyase activity"/>
    <property type="evidence" value="ECO:0007669"/>
    <property type="project" value="UniProtKB-KW"/>
</dbReference>
<organism evidence="9 10">
    <name type="scientific">Helicobacter colisuis</name>
    <dbReference type="NCBI Taxonomy" id="2949739"/>
    <lineage>
        <taxon>Bacteria</taxon>
        <taxon>Pseudomonadati</taxon>
        <taxon>Campylobacterota</taxon>
        <taxon>Epsilonproteobacteria</taxon>
        <taxon>Campylobacterales</taxon>
        <taxon>Helicobacteraceae</taxon>
        <taxon>Helicobacter</taxon>
    </lineage>
</organism>
<dbReference type="CDD" id="cd03411">
    <property type="entry name" value="Ferrochelatase_N"/>
    <property type="match status" value="1"/>
</dbReference>
<name>A0ABT0TSY2_9HELI</name>
<evidence type="ECO:0000256" key="8">
    <source>
        <dbReference type="RuleBase" id="RU000607"/>
    </source>
</evidence>
<evidence type="ECO:0000256" key="2">
    <source>
        <dbReference type="ARBA" id="ARBA00023004"/>
    </source>
</evidence>
<dbReference type="EMBL" id="JAMOKX010000002">
    <property type="protein sequence ID" value="MCL9819018.1"/>
    <property type="molecule type" value="Genomic_DNA"/>
</dbReference>
<accession>A0ABT0TSY2</accession>
<gene>
    <name evidence="7 9" type="primary">hemH</name>
    <name evidence="9" type="ORF">NCR95_02365</name>
</gene>
<evidence type="ECO:0000256" key="6">
    <source>
        <dbReference type="ARBA" id="ARBA00024536"/>
    </source>
</evidence>
<evidence type="ECO:0000256" key="1">
    <source>
        <dbReference type="ARBA" id="ARBA00007718"/>
    </source>
</evidence>
<comment type="catalytic activity">
    <reaction evidence="7 8">
        <text>heme b + 2 H(+) = protoporphyrin IX + Fe(2+)</text>
        <dbReference type="Rhea" id="RHEA:22584"/>
        <dbReference type="ChEBI" id="CHEBI:15378"/>
        <dbReference type="ChEBI" id="CHEBI:29033"/>
        <dbReference type="ChEBI" id="CHEBI:57306"/>
        <dbReference type="ChEBI" id="CHEBI:60344"/>
        <dbReference type="EC" id="4.98.1.1"/>
    </reaction>
</comment>
<evidence type="ECO:0000256" key="7">
    <source>
        <dbReference type="HAMAP-Rule" id="MF_00323"/>
    </source>
</evidence>
<dbReference type="InterPro" id="IPR001015">
    <property type="entry name" value="Ferrochelatase"/>
</dbReference>
<dbReference type="NCBIfam" id="TIGR00109">
    <property type="entry name" value="hemH"/>
    <property type="match status" value="1"/>
</dbReference>
<protein>
    <recommendedName>
        <fullName evidence="7 8">Ferrochelatase</fullName>
        <ecNumber evidence="7 8">4.98.1.1</ecNumber>
    </recommendedName>
    <alternativeName>
        <fullName evidence="7">Heme synthase</fullName>
    </alternativeName>
    <alternativeName>
        <fullName evidence="7">Protoheme ferro-lyase</fullName>
    </alternativeName>
</protein>
<dbReference type="EC" id="4.98.1.1" evidence="7 8"/>
<comment type="caution">
    <text evidence="9">The sequence shown here is derived from an EMBL/GenBank/DDBJ whole genome shotgun (WGS) entry which is preliminary data.</text>
</comment>
<keyword evidence="10" id="KW-1185">Reference proteome</keyword>
<dbReference type="InterPro" id="IPR033644">
    <property type="entry name" value="Ferrochelatase_C"/>
</dbReference>
<evidence type="ECO:0000256" key="4">
    <source>
        <dbReference type="ARBA" id="ARBA00023239"/>
    </source>
</evidence>
<dbReference type="PANTHER" id="PTHR11108:SF1">
    <property type="entry name" value="FERROCHELATASE, MITOCHONDRIAL"/>
    <property type="match status" value="1"/>
</dbReference>
<keyword evidence="5 7" id="KW-0627">Porphyrin biosynthesis</keyword>
<dbReference type="SUPFAM" id="SSF53800">
    <property type="entry name" value="Chelatase"/>
    <property type="match status" value="1"/>
</dbReference>
<keyword evidence="2 7" id="KW-0408">Iron</keyword>
<comment type="catalytic activity">
    <reaction evidence="6">
        <text>Fe-coproporphyrin III + 2 H(+) = coproporphyrin III + Fe(2+)</text>
        <dbReference type="Rhea" id="RHEA:49572"/>
        <dbReference type="ChEBI" id="CHEBI:15378"/>
        <dbReference type="ChEBI" id="CHEBI:29033"/>
        <dbReference type="ChEBI" id="CHEBI:68438"/>
        <dbReference type="ChEBI" id="CHEBI:131725"/>
        <dbReference type="EC" id="4.99.1.9"/>
    </reaction>
    <physiologicalReaction direction="right-to-left" evidence="6">
        <dbReference type="Rhea" id="RHEA:49574"/>
    </physiologicalReaction>
</comment>
<evidence type="ECO:0000313" key="10">
    <source>
        <dbReference type="Proteomes" id="UP001057522"/>
    </source>
</evidence>
<keyword evidence="4 7" id="KW-0456">Lyase</keyword>
<comment type="similarity">
    <text evidence="1 7 8">Belongs to the ferrochelatase family.</text>
</comment>
<dbReference type="PROSITE" id="PS00534">
    <property type="entry name" value="FERROCHELATASE"/>
    <property type="match status" value="1"/>
</dbReference>
<keyword evidence="7" id="KW-0479">Metal-binding</keyword>
<dbReference type="HAMAP" id="MF_00323">
    <property type="entry name" value="Ferrochelatase"/>
    <property type="match status" value="1"/>
</dbReference>
<comment type="function">
    <text evidence="7 8">Catalyzes the ferrous insertion into protoporphyrin IX.</text>
</comment>
<dbReference type="Proteomes" id="UP001057522">
    <property type="component" value="Unassembled WGS sequence"/>
</dbReference>
<dbReference type="CDD" id="cd00419">
    <property type="entry name" value="Ferrochelatase_C"/>
    <property type="match status" value="1"/>
</dbReference>
<dbReference type="Gene3D" id="3.40.50.1400">
    <property type="match status" value="2"/>
</dbReference>
<dbReference type="Pfam" id="PF00762">
    <property type="entry name" value="Ferrochelatase"/>
    <property type="match status" value="1"/>
</dbReference>
<evidence type="ECO:0000313" key="9">
    <source>
        <dbReference type="EMBL" id="MCL9819018.1"/>
    </source>
</evidence>
<comment type="subcellular location">
    <subcellularLocation>
        <location evidence="7 8">Cytoplasm</location>
    </subcellularLocation>
</comment>
<evidence type="ECO:0000256" key="3">
    <source>
        <dbReference type="ARBA" id="ARBA00023133"/>
    </source>
</evidence>
<keyword evidence="7 8" id="KW-0963">Cytoplasm</keyword>
<sequence length="322" mass="37111">MQNAKNIAVVLLNMGGPNSLGEVEVFLKNMFNDPYILPIKSNFFRSMVASFITYRRLEESKNNYRKIGNKSPLVEHTFKLCQKLEILDNSYFYTYAMRYTPPFANLVAKELQSKNIQEVVLFSLYPHFSYTTAQSSYDDFLKALKALNYQPKVHFIKHYFDNQSYNKAILNRIKETLGDEDSKAFHLIFSAHSLPQKNIDNGDPYQKEILANVDTLKEMLPKVGLEFASVQVAYQSKLGPVKWLEPSLGDCLKNYKGKKLIIYPIAFSLDNSETDFELSIQHKQEAEKIGILDYRVSKCLNDSEDFAKFILEQTKGILKKNT</sequence>
<dbReference type="PANTHER" id="PTHR11108">
    <property type="entry name" value="FERROCHELATASE"/>
    <property type="match status" value="1"/>
</dbReference>
<dbReference type="RefSeq" id="WP_250603612.1">
    <property type="nucleotide sequence ID" value="NZ_JAMOKX010000002.1"/>
</dbReference>
<evidence type="ECO:0000256" key="5">
    <source>
        <dbReference type="ARBA" id="ARBA00023244"/>
    </source>
</evidence>
<dbReference type="InterPro" id="IPR033659">
    <property type="entry name" value="Ferrochelatase_N"/>
</dbReference>
<proteinExistence type="inferred from homology"/>
<keyword evidence="3 7" id="KW-0350">Heme biosynthesis</keyword>
<feature type="binding site" evidence="7">
    <location>
        <position position="192"/>
    </location>
    <ligand>
        <name>Fe(2+)</name>
        <dbReference type="ChEBI" id="CHEBI:29033"/>
    </ligand>
</feature>
<comment type="pathway">
    <text evidence="7 8">Porphyrin-containing compound metabolism; protoheme biosynthesis; protoheme from protoporphyrin-IX: step 1/1.</text>
</comment>